<sequence>MAIDSSDTDPSCSSDSDQSEWLDMEPDDEPTTFISLLDSRAFTTLDSMLAYCKQRHGFDLVGEIERLRLDYIGGIKLVNFIRRRVKQGEALPREIAQTDLDSTELLQPVLENDTVLFSLEDAVDFERHAENDPEDGGAQTRNRQLEAELERLETAFADYRVCVQKTLDRKWGDEQDADAAKKHEASDSYYFESYAAHEIHETMLKDRVRTDAYRDFIYGNKHLFKDKVVLDIGCGTGILSMFCAKAGASRVIAVDKSDIIDKARENIFNNGLSSTITCLRGAIEDVQLPVAKVDIIVSEWMGYCLLYEAMLPSVLFARDKYLKPDGLLVPSAATLVLAPVHDDDYVVDTVTYWRDVYGFDMKAMQQGIYDDARIHAMSSDSVCGSAAVFKTLNLHHVQPQDLVFTAKWESSLDRPVDQIHGFLIWFDCFFSTSRDDATPDASQTPVAWRAQKPGRVVMTTSPYATETHWKQGLLLVEAQPTVSQAPASSRIVGQITLSVPASNARSLGLEASWSMAGCDRRHKWKLS</sequence>
<keyword evidence="5 10" id="KW-0808">Transferase</keyword>
<dbReference type="InterPro" id="IPR025799">
    <property type="entry name" value="Arg_MeTrfase"/>
</dbReference>
<evidence type="ECO:0000256" key="6">
    <source>
        <dbReference type="ARBA" id="ARBA00022691"/>
    </source>
</evidence>
<keyword evidence="4 10" id="KW-0489">Methyltransferase</keyword>
<dbReference type="InterPro" id="IPR041698">
    <property type="entry name" value="Methyltransf_25"/>
</dbReference>
<comment type="subcellular location">
    <subcellularLocation>
        <location evidence="1">Nucleus</location>
    </subcellularLocation>
</comment>
<gene>
    <name evidence="15" type="ORF">CDD82_6281</name>
</gene>
<feature type="compositionally biased region" description="Low complexity" evidence="12">
    <location>
        <begin position="1"/>
        <end position="16"/>
    </location>
</feature>
<dbReference type="PANTHER" id="PTHR11006:SF116">
    <property type="entry name" value="PROTEIN METHYLTRANSFERASE"/>
    <property type="match status" value="1"/>
</dbReference>
<dbReference type="EC" id="2.1.1.319" evidence="2"/>
<evidence type="ECO:0000256" key="1">
    <source>
        <dbReference type="ARBA" id="ARBA00004123"/>
    </source>
</evidence>
<dbReference type="FunFam" id="3.40.50.150:FF:000034">
    <property type="entry name" value="Protein arginine N-methyltransferase 3"/>
    <property type="match status" value="1"/>
</dbReference>
<evidence type="ECO:0000256" key="11">
    <source>
        <dbReference type="SAM" id="Coils"/>
    </source>
</evidence>
<feature type="domain" description="Protein arginine N-methyltransferase" evidence="14">
    <location>
        <begin position="332"/>
        <end position="515"/>
    </location>
</feature>
<keyword evidence="11" id="KW-0175">Coiled coil</keyword>
<dbReference type="OrthoDB" id="7848332at2759"/>
<dbReference type="Pfam" id="PF13649">
    <property type="entry name" value="Methyltransf_25"/>
    <property type="match status" value="1"/>
</dbReference>
<evidence type="ECO:0000256" key="5">
    <source>
        <dbReference type="ARBA" id="ARBA00022679"/>
    </source>
</evidence>
<dbReference type="Gene3D" id="3.40.50.150">
    <property type="entry name" value="Vaccinia Virus protein VP39"/>
    <property type="match status" value="1"/>
</dbReference>
<dbReference type="GO" id="GO:0042054">
    <property type="term" value="F:histone methyltransferase activity"/>
    <property type="evidence" value="ECO:0007669"/>
    <property type="project" value="TreeGrafter"/>
</dbReference>
<comment type="catalytic activity">
    <reaction evidence="8">
        <text>L-arginyl-[protein] + 2 S-adenosyl-L-methionine = N(omega),N(omega)-dimethyl-L-arginyl-[protein] + 2 S-adenosyl-L-homocysteine + 2 H(+)</text>
        <dbReference type="Rhea" id="RHEA:48096"/>
        <dbReference type="Rhea" id="RHEA-COMP:10532"/>
        <dbReference type="Rhea" id="RHEA-COMP:11991"/>
        <dbReference type="ChEBI" id="CHEBI:15378"/>
        <dbReference type="ChEBI" id="CHEBI:29965"/>
        <dbReference type="ChEBI" id="CHEBI:57856"/>
        <dbReference type="ChEBI" id="CHEBI:59789"/>
        <dbReference type="ChEBI" id="CHEBI:61897"/>
        <dbReference type="EC" id="2.1.1.319"/>
    </reaction>
    <physiologicalReaction direction="left-to-right" evidence="8">
        <dbReference type="Rhea" id="RHEA:48097"/>
    </physiologicalReaction>
</comment>
<dbReference type="CDD" id="cd02440">
    <property type="entry name" value="AdoMet_MTases"/>
    <property type="match status" value="1"/>
</dbReference>
<feature type="coiled-coil region" evidence="11">
    <location>
        <begin position="135"/>
        <end position="162"/>
    </location>
</feature>
<name>A0A2C5YT05_9HYPO</name>
<evidence type="ECO:0000256" key="3">
    <source>
        <dbReference type="ARBA" id="ARBA00022553"/>
    </source>
</evidence>
<proteinExistence type="predicted"/>
<feature type="domain" description="Methyltransferase" evidence="13">
    <location>
        <begin position="229"/>
        <end position="326"/>
    </location>
</feature>
<dbReference type="Proteomes" id="UP000224854">
    <property type="component" value="Unassembled WGS sequence"/>
</dbReference>
<keyword evidence="16" id="KW-1185">Reference proteome</keyword>
<organism evidence="15 16">
    <name type="scientific">Ophiocordyceps australis</name>
    <dbReference type="NCBI Taxonomy" id="1399860"/>
    <lineage>
        <taxon>Eukaryota</taxon>
        <taxon>Fungi</taxon>
        <taxon>Dikarya</taxon>
        <taxon>Ascomycota</taxon>
        <taxon>Pezizomycotina</taxon>
        <taxon>Sordariomycetes</taxon>
        <taxon>Hypocreomycetidae</taxon>
        <taxon>Hypocreales</taxon>
        <taxon>Ophiocordycipitaceae</taxon>
        <taxon>Ophiocordyceps</taxon>
    </lineage>
</organism>
<dbReference type="EMBL" id="NJEU01000633">
    <property type="protein sequence ID" value="PHH71897.1"/>
    <property type="molecule type" value="Genomic_DNA"/>
</dbReference>
<protein>
    <recommendedName>
        <fullName evidence="2">type I protein arginine methyltransferase</fullName>
        <ecNumber evidence="2">2.1.1.319</ecNumber>
    </recommendedName>
</protein>
<evidence type="ECO:0000313" key="15">
    <source>
        <dbReference type="EMBL" id="PHH71897.1"/>
    </source>
</evidence>
<dbReference type="GO" id="GO:0032259">
    <property type="term" value="P:methylation"/>
    <property type="evidence" value="ECO:0007669"/>
    <property type="project" value="UniProtKB-KW"/>
</dbReference>
<dbReference type="InterPro" id="IPR055135">
    <property type="entry name" value="PRMT_dom"/>
</dbReference>
<evidence type="ECO:0000256" key="10">
    <source>
        <dbReference type="PROSITE-ProRule" id="PRU01015"/>
    </source>
</evidence>
<dbReference type="InterPro" id="IPR036236">
    <property type="entry name" value="Znf_C2H2_sf"/>
</dbReference>
<dbReference type="SUPFAM" id="SSF53335">
    <property type="entry name" value="S-adenosyl-L-methionine-dependent methyltransferases"/>
    <property type="match status" value="1"/>
</dbReference>
<dbReference type="Gene3D" id="2.70.160.11">
    <property type="entry name" value="Hnrnp arginine n-methyltransferase1"/>
    <property type="match status" value="1"/>
</dbReference>
<evidence type="ECO:0000256" key="8">
    <source>
        <dbReference type="ARBA" id="ARBA00047384"/>
    </source>
</evidence>
<dbReference type="Pfam" id="PF22528">
    <property type="entry name" value="PRMT_C"/>
    <property type="match status" value="1"/>
</dbReference>
<keyword evidence="3" id="KW-0597">Phosphoprotein</keyword>
<evidence type="ECO:0000256" key="4">
    <source>
        <dbReference type="ARBA" id="ARBA00022603"/>
    </source>
</evidence>
<keyword evidence="7" id="KW-0539">Nucleus</keyword>
<evidence type="ECO:0000313" key="16">
    <source>
        <dbReference type="Proteomes" id="UP000224854"/>
    </source>
</evidence>
<dbReference type="SUPFAM" id="SSF57667">
    <property type="entry name" value="beta-beta-alpha zinc fingers"/>
    <property type="match status" value="1"/>
</dbReference>
<dbReference type="PANTHER" id="PTHR11006">
    <property type="entry name" value="PROTEIN ARGININE N-METHYLTRANSFERASE"/>
    <property type="match status" value="1"/>
</dbReference>
<evidence type="ECO:0000259" key="13">
    <source>
        <dbReference type="Pfam" id="PF13649"/>
    </source>
</evidence>
<keyword evidence="6 10" id="KW-0949">S-adenosyl-L-methionine</keyword>
<evidence type="ECO:0000256" key="2">
    <source>
        <dbReference type="ARBA" id="ARBA00011925"/>
    </source>
</evidence>
<dbReference type="GO" id="GO:0005634">
    <property type="term" value="C:nucleus"/>
    <property type="evidence" value="ECO:0007669"/>
    <property type="project" value="UniProtKB-SubCell"/>
</dbReference>
<feature type="region of interest" description="Disordered" evidence="12">
    <location>
        <begin position="1"/>
        <end position="28"/>
    </location>
</feature>
<evidence type="ECO:0000256" key="9">
    <source>
        <dbReference type="ARBA" id="ARBA00049303"/>
    </source>
</evidence>
<dbReference type="GO" id="GO:0035242">
    <property type="term" value="F:protein-arginine omega-N asymmetric methyltransferase activity"/>
    <property type="evidence" value="ECO:0007669"/>
    <property type="project" value="UniProtKB-EC"/>
</dbReference>
<accession>A0A2C5YT05</accession>
<dbReference type="PROSITE" id="PS51678">
    <property type="entry name" value="SAM_MT_PRMT"/>
    <property type="match status" value="1"/>
</dbReference>
<evidence type="ECO:0000256" key="12">
    <source>
        <dbReference type="SAM" id="MobiDB-lite"/>
    </source>
</evidence>
<reference evidence="15 16" key="1">
    <citation type="submission" date="2017-06" db="EMBL/GenBank/DDBJ databases">
        <title>Ant-infecting Ophiocordyceps genomes reveal a high diversity of potential behavioral manipulation genes and a possible major role for enterotoxins.</title>
        <authorList>
            <person name="De Bekker C."/>
            <person name="Evans H.C."/>
            <person name="Brachmann A."/>
            <person name="Hughes D.P."/>
        </authorList>
    </citation>
    <scope>NUCLEOTIDE SEQUENCE [LARGE SCALE GENOMIC DNA]</scope>
    <source>
        <strain evidence="15 16">1348a</strain>
    </source>
</reference>
<dbReference type="AlphaFoldDB" id="A0A2C5YT05"/>
<dbReference type="InterPro" id="IPR029063">
    <property type="entry name" value="SAM-dependent_MTases_sf"/>
</dbReference>
<feature type="compositionally biased region" description="Acidic residues" evidence="12">
    <location>
        <begin position="17"/>
        <end position="28"/>
    </location>
</feature>
<evidence type="ECO:0000259" key="14">
    <source>
        <dbReference type="Pfam" id="PF22528"/>
    </source>
</evidence>
<evidence type="ECO:0000256" key="7">
    <source>
        <dbReference type="ARBA" id="ARBA00023242"/>
    </source>
</evidence>
<comment type="catalytic activity">
    <reaction evidence="9">
        <text>L-arginyl-[protein] + S-adenosyl-L-methionine = N(omega)-methyl-L-arginyl-[protein] + S-adenosyl-L-homocysteine + H(+)</text>
        <dbReference type="Rhea" id="RHEA:48100"/>
        <dbReference type="Rhea" id="RHEA-COMP:10532"/>
        <dbReference type="Rhea" id="RHEA-COMP:11990"/>
        <dbReference type="ChEBI" id="CHEBI:15378"/>
        <dbReference type="ChEBI" id="CHEBI:29965"/>
        <dbReference type="ChEBI" id="CHEBI:57856"/>
        <dbReference type="ChEBI" id="CHEBI:59789"/>
        <dbReference type="ChEBI" id="CHEBI:65280"/>
    </reaction>
    <physiologicalReaction direction="left-to-right" evidence="9">
        <dbReference type="Rhea" id="RHEA:48101"/>
    </physiologicalReaction>
</comment>
<comment type="caution">
    <text evidence="15">The sequence shown here is derived from an EMBL/GenBank/DDBJ whole genome shotgun (WGS) entry which is preliminary data.</text>
</comment>